<feature type="transmembrane region" description="Helical" evidence="8">
    <location>
        <begin position="294"/>
        <end position="320"/>
    </location>
</feature>
<comment type="similarity">
    <text evidence="2">Belongs to the ABC-2 integral membrane protein family.</text>
</comment>
<evidence type="ECO:0000256" key="4">
    <source>
        <dbReference type="ARBA" id="ARBA00022475"/>
    </source>
</evidence>
<dbReference type="EMBL" id="LT629973">
    <property type="protein sequence ID" value="SEH71504.1"/>
    <property type="molecule type" value="Genomic_DNA"/>
</dbReference>
<evidence type="ECO:0000256" key="7">
    <source>
        <dbReference type="ARBA" id="ARBA00023136"/>
    </source>
</evidence>
<keyword evidence="7 8" id="KW-0472">Membrane</keyword>
<comment type="subcellular location">
    <subcellularLocation>
        <location evidence="1">Cell membrane</location>
        <topology evidence="1">Multi-pass membrane protein</topology>
    </subcellularLocation>
</comment>
<feature type="transmembrane region" description="Helical" evidence="8">
    <location>
        <begin position="231"/>
        <end position="254"/>
    </location>
</feature>
<evidence type="ECO:0000313" key="11">
    <source>
        <dbReference type="Proteomes" id="UP000176204"/>
    </source>
</evidence>
<dbReference type="PANTHER" id="PTHR30294">
    <property type="entry name" value="MEMBRANE COMPONENT OF ABC TRANSPORTER YHHJ-RELATED"/>
    <property type="match status" value="1"/>
</dbReference>
<evidence type="ECO:0000256" key="5">
    <source>
        <dbReference type="ARBA" id="ARBA00022692"/>
    </source>
</evidence>
<dbReference type="KEGG" id="agl:PYTT_0177"/>
<feature type="transmembrane region" description="Helical" evidence="8">
    <location>
        <begin position="345"/>
        <end position="366"/>
    </location>
</feature>
<reference evidence="11" key="1">
    <citation type="submission" date="2016-09" db="EMBL/GenBank/DDBJ databases">
        <authorList>
            <person name="Koehorst J."/>
        </authorList>
    </citation>
    <scope>NUCLEOTIDE SEQUENCE [LARGE SCALE GENOMIC DNA]</scope>
</reference>
<dbReference type="PATRIC" id="fig|1679444.3.peg.347"/>
<keyword evidence="5 8" id="KW-0812">Transmembrane</keyword>
<feature type="transmembrane region" description="Helical" evidence="8">
    <location>
        <begin position="182"/>
        <end position="204"/>
    </location>
</feature>
<dbReference type="RefSeq" id="WP_067772368.1">
    <property type="nucleotide sequence ID" value="NZ_LIGX01000002.1"/>
</dbReference>
<evidence type="ECO:0000313" key="10">
    <source>
        <dbReference type="EMBL" id="SEH71504.1"/>
    </source>
</evidence>
<keyword evidence="4" id="KW-1003">Cell membrane</keyword>
<dbReference type="Gene3D" id="3.40.1710.10">
    <property type="entry name" value="abc type-2 transporter like domain"/>
    <property type="match status" value="1"/>
</dbReference>
<evidence type="ECO:0000259" key="9">
    <source>
        <dbReference type="PROSITE" id="PS51012"/>
    </source>
</evidence>
<dbReference type="GO" id="GO:0005886">
    <property type="term" value="C:plasma membrane"/>
    <property type="evidence" value="ECO:0007669"/>
    <property type="project" value="UniProtKB-SubCell"/>
</dbReference>
<evidence type="ECO:0000256" key="3">
    <source>
        <dbReference type="ARBA" id="ARBA00022448"/>
    </source>
</evidence>
<dbReference type="InterPro" id="IPR051449">
    <property type="entry name" value="ABC-2_transporter_component"/>
</dbReference>
<dbReference type="STRING" id="1679444.PYTT_0177"/>
<keyword evidence="3" id="KW-0813">Transport</keyword>
<sequence length="377" mass="41919">MTPPRISWRRLRALIVKESRQIMRDPSSILLAVVLPLMMIFLYGYGLNLDTTVTRIGVLIEDNGADGYRLYERFTGSPSFKPTLLKDRDTMMNRLETGDLQAGIVIPNDYSARLRSGRPPQVQLLADGAEPNSATFVAAYVQGAYALEYQSMLDEAGTKPPPMIEAVPSYWYNPECISRYNLIPGSISVIMSMVGAILTSLIVAREWERGTMEALLASSVTRTEFLLSKTIPYFGLGLVSMTVCTLVATSIMGVPMRGSWWLLYLLTALFLGSALGMGLFLSTTLRNQFNAAQAALLTALLPNMLLSGFIFEITSMPWAIRTATYLLPARYFVNALQTHFQAGNIAYILCINIIFLLLATVFWIGLTARYTKKRLDD</sequence>
<dbReference type="PANTHER" id="PTHR30294:SF29">
    <property type="entry name" value="MULTIDRUG ABC TRANSPORTER PERMEASE YBHS-RELATED"/>
    <property type="match status" value="1"/>
</dbReference>
<dbReference type="AlphaFoldDB" id="A0A1C7PEG6"/>
<evidence type="ECO:0000256" key="8">
    <source>
        <dbReference type="SAM" id="Phobius"/>
    </source>
</evidence>
<proteinExistence type="inferred from homology"/>
<feature type="domain" description="ABC transmembrane type-2" evidence="9">
    <location>
        <begin position="134"/>
        <end position="374"/>
    </location>
</feature>
<dbReference type="InterPro" id="IPR013525">
    <property type="entry name" value="ABC2_TM"/>
</dbReference>
<feature type="transmembrane region" description="Helical" evidence="8">
    <location>
        <begin position="29"/>
        <end position="46"/>
    </location>
</feature>
<evidence type="ECO:0000256" key="2">
    <source>
        <dbReference type="ARBA" id="ARBA00007783"/>
    </source>
</evidence>
<accession>A0A1C7PEG6</accession>
<keyword evidence="6 8" id="KW-1133">Transmembrane helix</keyword>
<evidence type="ECO:0000256" key="6">
    <source>
        <dbReference type="ARBA" id="ARBA00022989"/>
    </source>
</evidence>
<evidence type="ECO:0000256" key="1">
    <source>
        <dbReference type="ARBA" id="ARBA00004651"/>
    </source>
</evidence>
<organism evidence="10 11">
    <name type="scientific">Akkermansia glycaniphila</name>
    <dbReference type="NCBI Taxonomy" id="1679444"/>
    <lineage>
        <taxon>Bacteria</taxon>
        <taxon>Pseudomonadati</taxon>
        <taxon>Verrucomicrobiota</taxon>
        <taxon>Verrucomicrobiia</taxon>
        <taxon>Verrucomicrobiales</taxon>
        <taxon>Akkermansiaceae</taxon>
        <taxon>Akkermansia</taxon>
    </lineage>
</organism>
<feature type="transmembrane region" description="Helical" evidence="8">
    <location>
        <begin position="260"/>
        <end position="282"/>
    </location>
</feature>
<gene>
    <name evidence="10" type="ORF">PYTT_0177</name>
</gene>
<protein>
    <submittedName>
        <fullName evidence="10">Abc-2 family transporter protein</fullName>
    </submittedName>
</protein>
<dbReference type="Pfam" id="PF12698">
    <property type="entry name" value="ABC2_membrane_3"/>
    <property type="match status" value="1"/>
</dbReference>
<dbReference type="Proteomes" id="UP000176204">
    <property type="component" value="Chromosome I"/>
</dbReference>
<name>A0A1C7PEG6_9BACT</name>
<keyword evidence="11" id="KW-1185">Reference proteome</keyword>
<dbReference type="InterPro" id="IPR047817">
    <property type="entry name" value="ABC2_TM_bact-type"/>
</dbReference>
<dbReference type="GO" id="GO:0140359">
    <property type="term" value="F:ABC-type transporter activity"/>
    <property type="evidence" value="ECO:0007669"/>
    <property type="project" value="InterPro"/>
</dbReference>
<dbReference type="PROSITE" id="PS51012">
    <property type="entry name" value="ABC_TM2"/>
    <property type="match status" value="1"/>
</dbReference>